<feature type="compositionally biased region" description="Low complexity" evidence="1">
    <location>
        <begin position="41"/>
        <end position="58"/>
    </location>
</feature>
<organism evidence="2 3">
    <name type="scientific">Bodo saltans</name>
    <name type="common">Flagellated protozoan</name>
    <dbReference type="NCBI Taxonomy" id="75058"/>
    <lineage>
        <taxon>Eukaryota</taxon>
        <taxon>Discoba</taxon>
        <taxon>Euglenozoa</taxon>
        <taxon>Kinetoplastea</taxon>
        <taxon>Metakinetoplastina</taxon>
        <taxon>Eubodonida</taxon>
        <taxon>Bodonidae</taxon>
        <taxon>Bodo</taxon>
    </lineage>
</organism>
<feature type="compositionally biased region" description="Basic residues" evidence="1">
    <location>
        <begin position="494"/>
        <end position="504"/>
    </location>
</feature>
<feature type="compositionally biased region" description="Basic and acidic residues" evidence="1">
    <location>
        <begin position="1117"/>
        <end position="1126"/>
    </location>
</feature>
<feature type="region of interest" description="Disordered" evidence="1">
    <location>
        <begin position="35"/>
        <end position="58"/>
    </location>
</feature>
<dbReference type="VEuPathDB" id="TriTrypDB:BSAL_34575"/>
<accession>A0A0S4JNS4</accession>
<protein>
    <submittedName>
        <fullName evidence="2">Uncharacterized protein</fullName>
    </submittedName>
</protein>
<sequence>MPTSTCEYPHNALLKFGPPILPGFALCSSQQDNFHGRRRSGATAAASSSHHNQNASTQRFSRIVGVECEWTLAEIRKRNQQRTENDKVVSQLYTSSPNEGTTYIIPPNCSVIEGNRATKVIVASTDMDNSHTYLEVQSLQSVGHRRQIVAMFAGRRDIVQASISSPTPTGEILILFTERELLPSSAPSSEEYHYRLFICATKPPRDVSGGVSTASQAGSIAAMTSVTHLTNPSSSEKHIGGSMSAAPAPAALAHSMVVGSFTTNANESFAPNTACQLPFCLLDITPGQQYCRQDNGNPAYHVAYFLKSEEKKTHQTFLLASDNTDMGLCLQQAHYSSKGNRSSILIDMHEKWRLAKNQFWHQWDPFTQRIVFAVNCVAFIKFRMITMEGGPDARQPFFERNVKPHSLHVHQGSPHSAPFAGANATSNFETHAQVLNIRYECGTEDFALCTQAMRSGKHVRHGSLSSQVIISITLLRNHLKEGRVSIDIPFRIRKKNRNKASHPKHSPDAPPPSRAMESTAVFASEAADTAECDAMEDVSRQTTENTPAGIAADGGASSHEILIDELEDDRDSDWRACFVYTRGMIAIVFPHGPIHFVDVGHKERSPTYLFGSSDLVFRKPSDAEQKEKCPQTCGLHLFRQALAEVRRKGHHPPVLATLPTPVGNIVFVAGTTVAATVDICGASAWRFIKDALHQRKSRQNYHVLLHTAVHMLTTHLPLQNDGYSLNYLSELLLSGNHSEDNPDTQGDSRCILGSDVLCELLLGECYGRVRTASRASGCQIHLLLPMTDDQGIMERYEELFVSLRLSNALANIAEETRKIRRRALTTAAATAGSAAHTHDHHHHTSPSPARPHRNTAVASPQGTASPAASPEASPASTASINKNFLFPHFRFHHMLFHNHVHPPVPERNAAEKGHLERCYSFGTICEPSVKDIHDECSLTSDSWFTKHVLTSEAEGNRVVKFFAKKKEMSIKRISLKHNKRNLDQPFGSFMRTLLEANAAPQVEADRLSRLYVEKMAQLVDDIVEVVSRPPTILHPHKQVLFLLNLSTALESIQFPWKGPLRKRFAKLLLEHVPLPLLVRGIRSRTIPVELDEVIHFFSPMHRFSIWVEKLVEDAKSPNAKRAEANRRKMMKGRARQHSVSDESESETVDSATAKAPLKTSSLEYFRRKCPSGEGRSGSGFASHIRSRGWMHCAGSIHEHHLHSFSTLVSSSSMNGTAVSFDDFDKQLVMAEVFPCSTLQFYRNQLPLDGFVPSYNPLRSFANWKATEDGGLSQTRRMQPQITAIATAHGISKPTGKQEPFDEKMLLAHKRRIVEDSLVRLVHPFASNPQLSPTPVA</sequence>
<name>A0A0S4JNS4_BODSA</name>
<proteinExistence type="predicted"/>
<evidence type="ECO:0000313" key="3">
    <source>
        <dbReference type="Proteomes" id="UP000051952"/>
    </source>
</evidence>
<keyword evidence="3" id="KW-1185">Reference proteome</keyword>
<feature type="region of interest" description="Disordered" evidence="1">
    <location>
        <begin position="825"/>
        <end position="875"/>
    </location>
</feature>
<dbReference type="Proteomes" id="UP000051952">
    <property type="component" value="Unassembled WGS sequence"/>
</dbReference>
<evidence type="ECO:0000256" key="1">
    <source>
        <dbReference type="SAM" id="MobiDB-lite"/>
    </source>
</evidence>
<feature type="region of interest" description="Disordered" evidence="1">
    <location>
        <begin position="1117"/>
        <end position="1152"/>
    </location>
</feature>
<feature type="compositionally biased region" description="Low complexity" evidence="1">
    <location>
        <begin position="825"/>
        <end position="835"/>
    </location>
</feature>
<feature type="region of interest" description="Disordered" evidence="1">
    <location>
        <begin position="494"/>
        <end position="517"/>
    </location>
</feature>
<reference evidence="3" key="1">
    <citation type="submission" date="2015-09" db="EMBL/GenBank/DDBJ databases">
        <authorList>
            <consortium name="Pathogen Informatics"/>
        </authorList>
    </citation>
    <scope>NUCLEOTIDE SEQUENCE [LARGE SCALE GENOMIC DNA]</scope>
    <source>
        <strain evidence="3">Lake Konstanz</strain>
    </source>
</reference>
<feature type="compositionally biased region" description="Low complexity" evidence="1">
    <location>
        <begin position="863"/>
        <end position="875"/>
    </location>
</feature>
<feature type="compositionally biased region" description="Basic residues" evidence="1">
    <location>
        <begin position="1127"/>
        <end position="1136"/>
    </location>
</feature>
<gene>
    <name evidence="2" type="ORF">BSAL_34575</name>
</gene>
<dbReference type="EMBL" id="CYKH01001976">
    <property type="protein sequence ID" value="CUG91875.1"/>
    <property type="molecule type" value="Genomic_DNA"/>
</dbReference>
<evidence type="ECO:0000313" key="2">
    <source>
        <dbReference type="EMBL" id="CUG91875.1"/>
    </source>
</evidence>